<protein>
    <recommendedName>
        <fullName evidence="4">Transcription factor hoxa13</fullName>
    </recommendedName>
</protein>
<proteinExistence type="predicted"/>
<feature type="compositionally biased region" description="Low complexity" evidence="1">
    <location>
        <begin position="672"/>
        <end position="708"/>
    </location>
</feature>
<accession>A0AAE0IDF6</accession>
<evidence type="ECO:0000313" key="3">
    <source>
        <dbReference type="Proteomes" id="UP001283341"/>
    </source>
</evidence>
<name>A0AAE0IDF6_9PEZI</name>
<evidence type="ECO:0008006" key="4">
    <source>
        <dbReference type="Google" id="ProtNLM"/>
    </source>
</evidence>
<dbReference type="PANTHER" id="PTHR23242:SF9">
    <property type="entry name" value="TRANSCRIPTION FACTOR HOXA13"/>
    <property type="match status" value="1"/>
</dbReference>
<reference evidence="2" key="1">
    <citation type="journal article" date="2023" name="Mol. Phylogenet. Evol.">
        <title>Genome-scale phylogeny and comparative genomics of the fungal order Sordariales.</title>
        <authorList>
            <person name="Hensen N."/>
            <person name="Bonometti L."/>
            <person name="Westerberg I."/>
            <person name="Brannstrom I.O."/>
            <person name="Guillou S."/>
            <person name="Cros-Aarteil S."/>
            <person name="Calhoun S."/>
            <person name="Haridas S."/>
            <person name="Kuo A."/>
            <person name="Mondo S."/>
            <person name="Pangilinan J."/>
            <person name="Riley R."/>
            <person name="LaButti K."/>
            <person name="Andreopoulos B."/>
            <person name="Lipzen A."/>
            <person name="Chen C."/>
            <person name="Yan M."/>
            <person name="Daum C."/>
            <person name="Ng V."/>
            <person name="Clum A."/>
            <person name="Steindorff A."/>
            <person name="Ohm R.A."/>
            <person name="Martin F."/>
            <person name="Silar P."/>
            <person name="Natvig D.O."/>
            <person name="Lalanne C."/>
            <person name="Gautier V."/>
            <person name="Ament-Velasquez S.L."/>
            <person name="Kruys A."/>
            <person name="Hutchinson M.I."/>
            <person name="Powell A.J."/>
            <person name="Barry K."/>
            <person name="Miller A.N."/>
            <person name="Grigoriev I.V."/>
            <person name="Debuchy R."/>
            <person name="Gladieux P."/>
            <person name="Hiltunen Thoren M."/>
            <person name="Johannesson H."/>
        </authorList>
    </citation>
    <scope>NUCLEOTIDE SEQUENCE</scope>
    <source>
        <strain evidence="2">CBS 118394</strain>
    </source>
</reference>
<comment type="caution">
    <text evidence="2">The sequence shown here is derived from an EMBL/GenBank/DDBJ whole genome shotgun (WGS) entry which is preliminary data.</text>
</comment>
<feature type="compositionally biased region" description="Polar residues" evidence="1">
    <location>
        <begin position="652"/>
        <end position="664"/>
    </location>
</feature>
<dbReference type="AlphaFoldDB" id="A0AAE0IDF6"/>
<evidence type="ECO:0000313" key="2">
    <source>
        <dbReference type="EMBL" id="KAK3323079.1"/>
    </source>
</evidence>
<dbReference type="Gene3D" id="1.20.120.20">
    <property type="entry name" value="Apolipoprotein"/>
    <property type="match status" value="1"/>
</dbReference>
<organism evidence="2 3">
    <name type="scientific">Apodospora peruviana</name>
    <dbReference type="NCBI Taxonomy" id="516989"/>
    <lineage>
        <taxon>Eukaryota</taxon>
        <taxon>Fungi</taxon>
        <taxon>Dikarya</taxon>
        <taxon>Ascomycota</taxon>
        <taxon>Pezizomycotina</taxon>
        <taxon>Sordariomycetes</taxon>
        <taxon>Sordariomycetidae</taxon>
        <taxon>Sordariales</taxon>
        <taxon>Lasiosphaeriaceae</taxon>
        <taxon>Apodospora</taxon>
    </lineage>
</organism>
<feature type="region of interest" description="Disordered" evidence="1">
    <location>
        <begin position="727"/>
        <end position="751"/>
    </location>
</feature>
<dbReference type="Proteomes" id="UP001283341">
    <property type="component" value="Unassembled WGS sequence"/>
</dbReference>
<dbReference type="PANTHER" id="PTHR23242">
    <property type="entry name" value="TRANSCRIPTION FACTOR HOXA13"/>
    <property type="match status" value="1"/>
</dbReference>
<gene>
    <name evidence="2" type="ORF">B0H66DRAFT_602492</name>
</gene>
<feature type="compositionally biased region" description="Acidic residues" evidence="1">
    <location>
        <begin position="732"/>
        <end position="751"/>
    </location>
</feature>
<keyword evidence="3" id="KW-1185">Reference proteome</keyword>
<sequence length="1260" mass="132996">MEDKNGVLKAPKAMNGVNGNIKSALNGHAVGPRKRIVASSGPGLLARSFSIVARLLTWYSIFTILLRCPSNLDACDESSPRICKSYFQLKNTVVPHLEPYYDIYAAPYVELVRPYYNTVDQKVITPGWGYAKKYGAPRVEQVQALGKMQWEKSFQPQIARYQHLVKAQYDQNLAPHVDRVSGAVGPYYDIARTNALQTYHELLLPSYQYVQPYAQQAYQHTSAFTTGTAVPTALWAWNKTYIFLDGTIWPQIRVMYVENVEPQLVKIGQRLGRHSNGKKAVSKAFAEVSSSATKVPSAFLKPSSAISSTTTTSNVAYTTPTTTSVPTQEVLSTVESVRTRSGAEPVSAPEADEALEKEDPVRRTARETVAEDLKDWQERYTKAADEGAAEIEEKVSEITKRMIRRNARVMGKSLLEQLQTTVVSELVTLRRNILQAVGAVAKGNAKQEDGQEEIVTAVRRAGLAIKEKAQDVRTWRENYESEMKAAITKAAETHFSILDNIRDLALQKIGMKWAWMDGVTYKDWAKYHELKGRLDEWKGDLESVIVNHPGLEAAQLEGANIEDEAMKTAASAAKELARLKQVATWKLVSADDTPEFDSTLMQQAAEAAEAAKQAVANVIDKVDDAAEGVKDSVVEQVEAGTDLAKEAISAATSLVSPESSTNDAAGTEATESAKSVVSEELSSVVEPVSEATPSVEEAVEESSAPATEHTPDLASTVVLKETPIFVGNTTEAEVDDPAPVELPTEEEDVEEPEIIATAEASPLSAATVKPAFLGAAAQKVPVRKIILDDDIEDDASNPLESLRDDLMGAYSAALSHANDQYSTALSVVSVQIHGTPKPAHEQMLASVTSAYSNAMASASSRMDDALKAASQLYSGTPTTKNIMPTIPAMPTMPAVSLPSIPTVEWARIESIASERLQQGRAWAEEQYENAKIAAGLATPTPSTPSEHVNKMLENAKFNYYAGLGVAHDRYSEFMAAASSALSSMTATPTPTDLAGSASSAASVASESAASVASVVGENVSSVAAAGYENAASAAAAGYDNVSAAAAAGYDNAASIAAAGYDNAASAAAAGYGNAASVAAAGYDNAASAASAVSDNAAAAADKASESWDAVVAQISLQVYGAPTPTPWYAGVYNAAGDYAASATSAAGEGAASVTSAADTYAAAVSDRAAEQYSSVSSIVSELLHGKEPTFSESVLSRLSAAYVTGVSSASSVASAAQATAASAAADASEAVKSVGEKAASAASEAADAVKEKVDHVRDEL</sequence>
<reference evidence="2" key="2">
    <citation type="submission" date="2023-06" db="EMBL/GenBank/DDBJ databases">
        <authorList>
            <consortium name="Lawrence Berkeley National Laboratory"/>
            <person name="Haridas S."/>
            <person name="Hensen N."/>
            <person name="Bonometti L."/>
            <person name="Westerberg I."/>
            <person name="Brannstrom I.O."/>
            <person name="Guillou S."/>
            <person name="Cros-Aarteil S."/>
            <person name="Calhoun S."/>
            <person name="Kuo A."/>
            <person name="Mondo S."/>
            <person name="Pangilinan J."/>
            <person name="Riley R."/>
            <person name="Labutti K."/>
            <person name="Andreopoulos B."/>
            <person name="Lipzen A."/>
            <person name="Chen C."/>
            <person name="Yanf M."/>
            <person name="Daum C."/>
            <person name="Ng V."/>
            <person name="Clum A."/>
            <person name="Steindorff A."/>
            <person name="Ohm R."/>
            <person name="Martin F."/>
            <person name="Silar P."/>
            <person name="Natvig D."/>
            <person name="Lalanne C."/>
            <person name="Gautier V."/>
            <person name="Ament-Velasquez S.L."/>
            <person name="Kruys A."/>
            <person name="Hutchinson M.I."/>
            <person name="Powell A.J."/>
            <person name="Barry K."/>
            <person name="Miller A.N."/>
            <person name="Grigoriev I.V."/>
            <person name="Debuchy R."/>
            <person name="Gladieux P."/>
            <person name="Thoren M.H."/>
            <person name="Johannesson H."/>
        </authorList>
    </citation>
    <scope>NUCLEOTIDE SEQUENCE</scope>
    <source>
        <strain evidence="2">CBS 118394</strain>
    </source>
</reference>
<feature type="region of interest" description="Disordered" evidence="1">
    <location>
        <begin position="336"/>
        <end position="364"/>
    </location>
</feature>
<dbReference type="EMBL" id="JAUEDM010000003">
    <property type="protein sequence ID" value="KAK3323079.1"/>
    <property type="molecule type" value="Genomic_DNA"/>
</dbReference>
<feature type="region of interest" description="Disordered" evidence="1">
    <location>
        <begin position="652"/>
        <end position="711"/>
    </location>
</feature>
<evidence type="ECO:0000256" key="1">
    <source>
        <dbReference type="SAM" id="MobiDB-lite"/>
    </source>
</evidence>